<dbReference type="EnsemblMetazoa" id="XM_778538">
    <property type="protein sequence ID" value="XP_783631"/>
    <property type="gene ID" value="LOC578367"/>
</dbReference>
<dbReference type="Pfam" id="PF16884">
    <property type="entry name" value="ADH_N_2"/>
    <property type="match status" value="1"/>
</dbReference>
<dbReference type="CTD" id="145482"/>
<comment type="catalytic activity">
    <reaction evidence="16">
        <text>13,14-dihydro-15-oxo-prostaglandin E1 + NADP(+) = 15-oxoprostaglandin E1 + NADPH + H(+)</text>
        <dbReference type="Rhea" id="RHEA:50584"/>
        <dbReference type="ChEBI" id="CHEBI:15378"/>
        <dbReference type="ChEBI" id="CHEBI:57401"/>
        <dbReference type="ChEBI" id="CHEBI:57783"/>
        <dbReference type="ChEBI" id="CHEBI:58349"/>
        <dbReference type="ChEBI" id="CHEBI:133408"/>
    </reaction>
    <physiologicalReaction direction="right-to-left" evidence="16">
        <dbReference type="Rhea" id="RHEA:50586"/>
    </physiologicalReaction>
</comment>
<sequence length="364" mass="40620">MKEYGDRLSDEIKMNKRVVLASRPGINTKPTVDHFEVEECPVPEIKDGTIIVKTLCLSVDPYMRCRMNLDTGTDYMSPWRLHQTIDGGGVGIIVESQCRGFRRGEILESFHWPWQVYALMELRGVNCLLVKKVDPALIERHFSLICGLFGLPGQAAYIGIREKGHVIPEASQSFVVSAAAGACGSLAGQIARLQGCSPVVGICGSDTKCSFLQEELSFHHAINYRTQDVFLRIKECCPEGVDIYFDNVGGDISNSVIKQMNENSHIILCGQISMYNTNVPYPPSLPEEIEQIREERNITRDRFLVLNYVEEFPAAIAQLAAWWKEGKLKYKETVTHGLENAPLAFVSMMNGGNIGKQIIHVAEP</sequence>
<keyword evidence="20" id="KW-1185">Reference proteome</keyword>
<dbReference type="Gene3D" id="3.90.180.10">
    <property type="entry name" value="Medium-chain alcohol dehydrogenases, catalytic domain"/>
    <property type="match status" value="1"/>
</dbReference>
<evidence type="ECO:0000256" key="4">
    <source>
        <dbReference type="ARBA" id="ARBA00011981"/>
    </source>
</evidence>
<dbReference type="GO" id="GO:0005737">
    <property type="term" value="C:cytoplasm"/>
    <property type="evidence" value="ECO:0007669"/>
    <property type="project" value="UniProtKB-SubCell"/>
</dbReference>
<keyword evidence="9" id="KW-0443">Lipid metabolism</keyword>
<dbReference type="InterPro" id="IPR011032">
    <property type="entry name" value="GroES-like_sf"/>
</dbReference>
<dbReference type="FunFam" id="3.40.50.720:FF:000121">
    <property type="entry name" value="Prostaglandin reductase 2"/>
    <property type="match status" value="1"/>
</dbReference>
<feature type="domain" description="Oxidoreductase N-terminal" evidence="18">
    <location>
        <begin position="16"/>
        <end position="124"/>
    </location>
</feature>
<evidence type="ECO:0000256" key="15">
    <source>
        <dbReference type="ARBA" id="ARBA00048290"/>
    </source>
</evidence>
<keyword evidence="8" id="KW-0560">Oxidoreductase</keyword>
<evidence type="ECO:0000256" key="10">
    <source>
        <dbReference type="ARBA" id="ARBA00033119"/>
    </source>
</evidence>
<dbReference type="AlphaFoldDB" id="A0A7M7RAG5"/>
<protein>
    <recommendedName>
        <fullName evidence="5">Prostaglandin reductase 2</fullName>
        <ecNumber evidence="4">1.3.1.48</ecNumber>
    </recommendedName>
    <alternativeName>
        <fullName evidence="10">15-oxoprostaglandin 13-reductase</fullName>
    </alternativeName>
</protein>
<evidence type="ECO:0000256" key="16">
    <source>
        <dbReference type="ARBA" id="ARBA00049070"/>
    </source>
</evidence>
<evidence type="ECO:0000256" key="9">
    <source>
        <dbReference type="ARBA" id="ARBA00023098"/>
    </source>
</evidence>
<evidence type="ECO:0000259" key="18">
    <source>
        <dbReference type="Pfam" id="PF16884"/>
    </source>
</evidence>
<dbReference type="Gene3D" id="3.40.50.720">
    <property type="entry name" value="NAD(P)-binding Rossmann-like Domain"/>
    <property type="match status" value="1"/>
</dbReference>
<evidence type="ECO:0000256" key="5">
    <source>
        <dbReference type="ARBA" id="ARBA00020652"/>
    </source>
</evidence>
<dbReference type="GO" id="GO:0047522">
    <property type="term" value="F:15-oxoprostaglandin 13-reductase [NAD(P)+] activity"/>
    <property type="evidence" value="ECO:0000318"/>
    <property type="project" value="GO_Central"/>
</dbReference>
<evidence type="ECO:0000256" key="11">
    <source>
        <dbReference type="ARBA" id="ARBA00045413"/>
    </source>
</evidence>
<reference evidence="20" key="1">
    <citation type="submission" date="2015-02" db="EMBL/GenBank/DDBJ databases">
        <title>Genome sequencing for Strongylocentrotus purpuratus.</title>
        <authorList>
            <person name="Murali S."/>
            <person name="Liu Y."/>
            <person name="Vee V."/>
            <person name="English A."/>
            <person name="Wang M."/>
            <person name="Skinner E."/>
            <person name="Han Y."/>
            <person name="Muzny D.M."/>
            <person name="Worley K.C."/>
            <person name="Gibbs R.A."/>
        </authorList>
    </citation>
    <scope>NUCLEOTIDE SEQUENCE</scope>
</reference>
<evidence type="ECO:0000256" key="14">
    <source>
        <dbReference type="ARBA" id="ARBA00047878"/>
    </source>
</evidence>
<evidence type="ECO:0000313" key="19">
    <source>
        <dbReference type="EnsemblMetazoa" id="XP_783631"/>
    </source>
</evidence>
<comment type="subcellular location">
    <subcellularLocation>
        <location evidence="1">Cytoplasm</location>
    </subcellularLocation>
</comment>
<comment type="subunit">
    <text evidence="3">Monomer.</text>
</comment>
<dbReference type="InParanoid" id="A0A7M7RAG5"/>
<dbReference type="PANTHER" id="PTHR43205:SF5">
    <property type="entry name" value="PROSTAGLANDIN REDUCTASE 2"/>
    <property type="match status" value="1"/>
</dbReference>
<comment type="catalytic activity">
    <reaction evidence="14">
        <text>13,14-dihydro-15-oxo-prostaglandin F1alpha + NADP(+) = 15-oxoprostaglandin F1alpha + NADPH + H(+)</text>
        <dbReference type="Rhea" id="RHEA:50592"/>
        <dbReference type="ChEBI" id="CHEBI:15378"/>
        <dbReference type="ChEBI" id="CHEBI:57783"/>
        <dbReference type="ChEBI" id="CHEBI:58349"/>
        <dbReference type="ChEBI" id="CHEBI:79072"/>
        <dbReference type="ChEBI" id="CHEBI:133411"/>
    </reaction>
    <physiologicalReaction direction="right-to-left" evidence="14">
        <dbReference type="Rhea" id="RHEA:50594"/>
    </physiologicalReaction>
</comment>
<dbReference type="SUPFAM" id="SSF51735">
    <property type="entry name" value="NAD(P)-binding Rossmann-fold domains"/>
    <property type="match status" value="1"/>
</dbReference>
<comment type="function">
    <text evidence="11">Functions as 15-oxo-prostaglandin 13-reductase and acts on 15-keto-PGE1, 15-keto-PGE2, 15-keto-PGE1-alpha and 15-keto-PGE2-alpha with highest activity towards 15-keto-PGE2. Overexpression represses transcriptional activity of PPARG and inhibits adipocyte differentiation.</text>
</comment>
<accession>A0A7M7RAG5</accession>
<keyword evidence="6" id="KW-0963">Cytoplasm</keyword>
<reference evidence="19" key="2">
    <citation type="submission" date="2021-01" db="UniProtKB">
        <authorList>
            <consortium name="EnsemblMetazoa"/>
        </authorList>
    </citation>
    <scope>IDENTIFICATION</scope>
</reference>
<dbReference type="Pfam" id="PF00107">
    <property type="entry name" value="ADH_zinc_N"/>
    <property type="match status" value="1"/>
</dbReference>
<evidence type="ECO:0000256" key="1">
    <source>
        <dbReference type="ARBA" id="ARBA00004496"/>
    </source>
</evidence>
<comment type="catalytic activity">
    <reaction evidence="12">
        <text>13,14-dihydro-15-oxo-prostaglandin E2 + NAD(+) = 15-oxoprostaglandin E2 + NADH + H(+)</text>
        <dbReference type="Rhea" id="RHEA:11916"/>
        <dbReference type="ChEBI" id="CHEBI:15378"/>
        <dbReference type="ChEBI" id="CHEBI:57400"/>
        <dbReference type="ChEBI" id="CHEBI:57402"/>
        <dbReference type="ChEBI" id="CHEBI:57540"/>
        <dbReference type="ChEBI" id="CHEBI:57945"/>
        <dbReference type="EC" id="1.3.1.48"/>
    </reaction>
    <physiologicalReaction direction="right-to-left" evidence="12">
        <dbReference type="Rhea" id="RHEA:11918"/>
    </physiologicalReaction>
</comment>
<dbReference type="SUPFAM" id="SSF50129">
    <property type="entry name" value="GroES-like"/>
    <property type="match status" value="2"/>
</dbReference>
<dbReference type="GO" id="GO:0006693">
    <property type="term" value="P:prostaglandin metabolic process"/>
    <property type="evidence" value="ECO:0000318"/>
    <property type="project" value="GO_Central"/>
</dbReference>
<evidence type="ECO:0000256" key="7">
    <source>
        <dbReference type="ARBA" id="ARBA00022857"/>
    </source>
</evidence>
<dbReference type="EC" id="1.3.1.48" evidence="4"/>
<dbReference type="InterPro" id="IPR037399">
    <property type="entry name" value="PTGR2"/>
</dbReference>
<dbReference type="RefSeq" id="XP_783631.4">
    <property type="nucleotide sequence ID" value="XM_778538.5"/>
</dbReference>
<feature type="domain" description="Alcohol dehydrogenase-like C-terminal" evidence="17">
    <location>
        <begin position="184"/>
        <end position="280"/>
    </location>
</feature>
<dbReference type="InterPro" id="IPR036291">
    <property type="entry name" value="NAD(P)-bd_dom_sf"/>
</dbReference>
<evidence type="ECO:0000259" key="17">
    <source>
        <dbReference type="Pfam" id="PF00107"/>
    </source>
</evidence>
<dbReference type="KEGG" id="spu:578367"/>
<dbReference type="GeneID" id="578367"/>
<organism evidence="19 20">
    <name type="scientific">Strongylocentrotus purpuratus</name>
    <name type="common">Purple sea urchin</name>
    <dbReference type="NCBI Taxonomy" id="7668"/>
    <lineage>
        <taxon>Eukaryota</taxon>
        <taxon>Metazoa</taxon>
        <taxon>Echinodermata</taxon>
        <taxon>Eleutherozoa</taxon>
        <taxon>Echinozoa</taxon>
        <taxon>Echinoidea</taxon>
        <taxon>Euechinoidea</taxon>
        <taxon>Echinacea</taxon>
        <taxon>Camarodonta</taxon>
        <taxon>Echinidea</taxon>
        <taxon>Strongylocentrotidae</taxon>
        <taxon>Strongylocentrotus</taxon>
    </lineage>
</organism>
<dbReference type="InterPro" id="IPR013149">
    <property type="entry name" value="ADH-like_C"/>
</dbReference>
<comment type="similarity">
    <text evidence="2">Belongs to the NADP-dependent oxidoreductase L4BD family.</text>
</comment>
<evidence type="ECO:0000256" key="6">
    <source>
        <dbReference type="ARBA" id="ARBA00022490"/>
    </source>
</evidence>
<evidence type="ECO:0000313" key="20">
    <source>
        <dbReference type="Proteomes" id="UP000007110"/>
    </source>
</evidence>
<dbReference type="InterPro" id="IPR045010">
    <property type="entry name" value="MDR_fam"/>
</dbReference>
<keyword evidence="7" id="KW-0521">NADP</keyword>
<dbReference type="Proteomes" id="UP000007110">
    <property type="component" value="Unassembled WGS sequence"/>
</dbReference>
<evidence type="ECO:0000256" key="3">
    <source>
        <dbReference type="ARBA" id="ARBA00011245"/>
    </source>
</evidence>
<dbReference type="CDD" id="cd08293">
    <property type="entry name" value="PTGR2"/>
    <property type="match status" value="1"/>
</dbReference>
<comment type="catalytic activity">
    <reaction evidence="13">
        <text>13,14-dihydro-15-oxo-prostaglandin E2 + NADP(+) = 15-oxoprostaglandin E2 + NADPH + H(+)</text>
        <dbReference type="Rhea" id="RHEA:11912"/>
        <dbReference type="ChEBI" id="CHEBI:15378"/>
        <dbReference type="ChEBI" id="CHEBI:57400"/>
        <dbReference type="ChEBI" id="CHEBI:57402"/>
        <dbReference type="ChEBI" id="CHEBI:57783"/>
        <dbReference type="ChEBI" id="CHEBI:58349"/>
        <dbReference type="EC" id="1.3.1.48"/>
    </reaction>
    <physiologicalReaction direction="right-to-left" evidence="13">
        <dbReference type="Rhea" id="RHEA:11914"/>
    </physiologicalReaction>
</comment>
<dbReference type="PANTHER" id="PTHR43205">
    <property type="entry name" value="PROSTAGLANDIN REDUCTASE"/>
    <property type="match status" value="1"/>
</dbReference>
<proteinExistence type="inferred from homology"/>
<evidence type="ECO:0000256" key="12">
    <source>
        <dbReference type="ARBA" id="ARBA00047581"/>
    </source>
</evidence>
<dbReference type="InterPro" id="IPR041694">
    <property type="entry name" value="ADH_N_2"/>
</dbReference>
<name>A0A7M7RAG5_STRPU</name>
<evidence type="ECO:0000256" key="2">
    <source>
        <dbReference type="ARBA" id="ARBA00010460"/>
    </source>
</evidence>
<dbReference type="OrthoDB" id="809632at2759"/>
<dbReference type="OMA" id="EEKCRYA"/>
<comment type="catalytic activity">
    <reaction evidence="15">
        <text>13,14-dihydro-15-oxo-PGF2alpha + NADP(+) = 15-oxoprostaglandin F2alpha + NADPH + H(+)</text>
        <dbReference type="Rhea" id="RHEA:50588"/>
        <dbReference type="ChEBI" id="CHEBI:15378"/>
        <dbReference type="ChEBI" id="CHEBI:57783"/>
        <dbReference type="ChEBI" id="CHEBI:58349"/>
        <dbReference type="ChEBI" id="CHEBI:133374"/>
        <dbReference type="ChEBI" id="CHEBI:133409"/>
    </reaction>
    <physiologicalReaction direction="right-to-left" evidence="15">
        <dbReference type="Rhea" id="RHEA:50590"/>
    </physiologicalReaction>
</comment>
<evidence type="ECO:0000256" key="8">
    <source>
        <dbReference type="ARBA" id="ARBA00023002"/>
    </source>
</evidence>
<evidence type="ECO:0000256" key="13">
    <source>
        <dbReference type="ARBA" id="ARBA00047834"/>
    </source>
</evidence>